<proteinExistence type="inferred from homology"/>
<feature type="domain" description="DNA methylase N-4/N-6" evidence="6">
    <location>
        <begin position="29"/>
        <end position="241"/>
    </location>
</feature>
<sequence>MKQIMKDTNVKLILADSFEFLEKLPEKSIDTIIADPPYFLINGGFSNSGGKQVSVNKDDWDKKSSEDAEIFYKNFIHLSKRCLKDNGTIWIFGTMHNIYTIGYLLKKDFKILNNITWQKSNPAPNLSKRMFTHSTETIIWAKKKVGHQLYNYQFMKHLNNDKQMKDVWTTPTIGSYEKAFGRHPTQKPLSVITRIIQASTDESSLILDPFVGSGTTAVAGKILNRKVIGIDNSREYLNITKTRIINIKKSKFGTIK</sequence>
<dbReference type="EC" id="2.1.1.-" evidence="5"/>
<dbReference type="Gene3D" id="3.40.50.150">
    <property type="entry name" value="Vaccinia Virus protein VP39"/>
    <property type="match status" value="1"/>
</dbReference>
<dbReference type="Pfam" id="PF01555">
    <property type="entry name" value="N6_N4_Mtase"/>
    <property type="match status" value="1"/>
</dbReference>
<dbReference type="PANTHER" id="PTHR13370">
    <property type="entry name" value="RNA METHYLASE-RELATED"/>
    <property type="match status" value="1"/>
</dbReference>
<evidence type="ECO:0000256" key="3">
    <source>
        <dbReference type="ARBA" id="ARBA00022679"/>
    </source>
</evidence>
<evidence type="ECO:0000256" key="2">
    <source>
        <dbReference type="ARBA" id="ARBA00022603"/>
    </source>
</evidence>
<comment type="similarity">
    <text evidence="1 5">Belongs to the N(4)/N(6)-methyltransferase family.</text>
</comment>
<dbReference type="InterPro" id="IPR002941">
    <property type="entry name" value="DNA_methylase_N4/N6"/>
</dbReference>
<name>A0A0R1SJX7_9LACO</name>
<protein>
    <recommendedName>
        <fullName evidence="5">Methyltransferase</fullName>
        <ecNumber evidence="5">2.1.1.-</ecNumber>
    </recommendedName>
</protein>
<dbReference type="GO" id="GO:0008170">
    <property type="term" value="F:N-methyltransferase activity"/>
    <property type="evidence" value="ECO:0007669"/>
    <property type="project" value="InterPro"/>
</dbReference>
<evidence type="ECO:0000313" key="7">
    <source>
        <dbReference type="EMBL" id="KRL66802.1"/>
    </source>
</evidence>
<gene>
    <name evidence="7" type="ORF">FC27_GL000247</name>
</gene>
<dbReference type="SUPFAM" id="SSF53335">
    <property type="entry name" value="S-adenosyl-L-methionine-dependent methyltransferases"/>
    <property type="match status" value="1"/>
</dbReference>
<keyword evidence="2 7" id="KW-0489">Methyltransferase</keyword>
<dbReference type="GO" id="GO:0005737">
    <property type="term" value="C:cytoplasm"/>
    <property type="evidence" value="ECO:0007669"/>
    <property type="project" value="TreeGrafter"/>
</dbReference>
<dbReference type="eggNOG" id="COG2189">
    <property type="taxonomic scope" value="Bacteria"/>
</dbReference>
<evidence type="ECO:0000256" key="5">
    <source>
        <dbReference type="RuleBase" id="RU362026"/>
    </source>
</evidence>
<dbReference type="PATRIC" id="fig|1423815.3.peg.250"/>
<evidence type="ECO:0000259" key="6">
    <source>
        <dbReference type="Pfam" id="PF01555"/>
    </source>
</evidence>
<dbReference type="EMBL" id="AZFA01000010">
    <property type="protein sequence ID" value="KRL66802.1"/>
    <property type="molecule type" value="Genomic_DNA"/>
</dbReference>
<dbReference type="GO" id="GO:0003677">
    <property type="term" value="F:DNA binding"/>
    <property type="evidence" value="ECO:0007669"/>
    <property type="project" value="InterPro"/>
</dbReference>
<evidence type="ECO:0000313" key="8">
    <source>
        <dbReference type="Proteomes" id="UP000051647"/>
    </source>
</evidence>
<keyword evidence="3 7" id="KW-0808">Transferase</keyword>
<dbReference type="InterPro" id="IPR029063">
    <property type="entry name" value="SAM-dependent_MTases_sf"/>
</dbReference>
<dbReference type="GO" id="GO:0032259">
    <property type="term" value="P:methylation"/>
    <property type="evidence" value="ECO:0007669"/>
    <property type="project" value="UniProtKB-KW"/>
</dbReference>
<comment type="caution">
    <text evidence="7">The sequence shown here is derived from an EMBL/GenBank/DDBJ whole genome shotgun (WGS) entry which is preliminary data.</text>
</comment>
<dbReference type="STRING" id="1423815.FC27_GL000247"/>
<dbReference type="AlphaFoldDB" id="A0A0R1SJX7"/>
<dbReference type="PRINTS" id="PR00508">
    <property type="entry name" value="S21N4MTFRASE"/>
</dbReference>
<evidence type="ECO:0000256" key="1">
    <source>
        <dbReference type="ARBA" id="ARBA00006594"/>
    </source>
</evidence>
<keyword evidence="8" id="KW-1185">Reference proteome</keyword>
<dbReference type="GO" id="GO:0009307">
    <property type="term" value="P:DNA restriction-modification system"/>
    <property type="evidence" value="ECO:0007669"/>
    <property type="project" value="UniProtKB-KW"/>
</dbReference>
<dbReference type="Proteomes" id="UP000051647">
    <property type="component" value="Unassembled WGS sequence"/>
</dbReference>
<dbReference type="PANTHER" id="PTHR13370:SF3">
    <property type="entry name" value="TRNA (GUANINE(10)-N2)-METHYLTRANSFERASE HOMOLOG"/>
    <property type="match status" value="1"/>
</dbReference>
<keyword evidence="4" id="KW-0680">Restriction system</keyword>
<accession>A0A0R1SJX7</accession>
<evidence type="ECO:0000256" key="4">
    <source>
        <dbReference type="ARBA" id="ARBA00022747"/>
    </source>
</evidence>
<dbReference type="InterPro" id="IPR001091">
    <property type="entry name" value="RM_Methyltransferase"/>
</dbReference>
<dbReference type="InterPro" id="IPR002052">
    <property type="entry name" value="DNA_methylase_N6_adenine_CS"/>
</dbReference>
<dbReference type="GO" id="GO:0009007">
    <property type="term" value="F:site-specific DNA-methyltransferase (adenine-specific) activity"/>
    <property type="evidence" value="ECO:0007669"/>
    <property type="project" value="TreeGrafter"/>
</dbReference>
<reference evidence="7 8" key="1">
    <citation type="journal article" date="2015" name="Genome Announc.">
        <title>Expanding the biotechnology potential of lactobacilli through comparative genomics of 213 strains and associated genera.</title>
        <authorList>
            <person name="Sun Z."/>
            <person name="Harris H.M."/>
            <person name="McCann A."/>
            <person name="Guo C."/>
            <person name="Argimon S."/>
            <person name="Zhang W."/>
            <person name="Yang X."/>
            <person name="Jeffery I.B."/>
            <person name="Cooney J.C."/>
            <person name="Kagawa T.F."/>
            <person name="Liu W."/>
            <person name="Song Y."/>
            <person name="Salvetti E."/>
            <person name="Wrobel A."/>
            <person name="Rasinkangas P."/>
            <person name="Parkhill J."/>
            <person name="Rea M.C."/>
            <person name="O'Sullivan O."/>
            <person name="Ritari J."/>
            <person name="Douillard F.P."/>
            <person name="Paul Ross R."/>
            <person name="Yang R."/>
            <person name="Briner A.E."/>
            <person name="Felis G.E."/>
            <person name="de Vos W.M."/>
            <person name="Barrangou R."/>
            <person name="Klaenhammer T.R."/>
            <person name="Caufield P.W."/>
            <person name="Cui Y."/>
            <person name="Zhang H."/>
            <person name="O'Toole P.W."/>
        </authorList>
    </citation>
    <scope>NUCLEOTIDE SEQUENCE [LARGE SCALE GENOMIC DNA]</scope>
    <source>
        <strain evidence="7 8">DSM 14857</strain>
    </source>
</reference>
<organism evidence="7 8">
    <name type="scientific">Companilactobacillus versmoldensis DSM 14857 = KCTC 3814</name>
    <dbReference type="NCBI Taxonomy" id="1423815"/>
    <lineage>
        <taxon>Bacteria</taxon>
        <taxon>Bacillati</taxon>
        <taxon>Bacillota</taxon>
        <taxon>Bacilli</taxon>
        <taxon>Lactobacillales</taxon>
        <taxon>Lactobacillaceae</taxon>
        <taxon>Companilactobacillus</taxon>
    </lineage>
</organism>
<dbReference type="PROSITE" id="PS00092">
    <property type="entry name" value="N6_MTASE"/>
    <property type="match status" value="1"/>
</dbReference>